<evidence type="ECO:0000256" key="1">
    <source>
        <dbReference type="PROSITE-ProRule" id="PRU00169"/>
    </source>
</evidence>
<dbReference type="OrthoDB" id="958614at2"/>
<gene>
    <name evidence="3" type="ORF">CLV58_11184</name>
</gene>
<dbReference type="SUPFAM" id="SSF52172">
    <property type="entry name" value="CheY-like"/>
    <property type="match status" value="1"/>
</dbReference>
<dbReference type="RefSeq" id="WP_106138526.1">
    <property type="nucleotide sequence ID" value="NZ_PVTE01000011.1"/>
</dbReference>
<sequence>MPPSTGQEAIIYIDSDEDDHLLIGSLFNTIAPDRPVRYFDRAETALTYLTQTDQQPFIILCEILLPGMTGLELRQAIQDDDVLRKRCIPFVFMSNPVVPPVIEQAFELTVQGIFEKKDSRKQQEQELSLIFRYWQASFHPNKIQ</sequence>
<dbReference type="GO" id="GO:0000160">
    <property type="term" value="P:phosphorelay signal transduction system"/>
    <property type="evidence" value="ECO:0007669"/>
    <property type="project" value="InterPro"/>
</dbReference>
<dbReference type="PROSITE" id="PS50110">
    <property type="entry name" value="RESPONSE_REGULATORY"/>
    <property type="match status" value="1"/>
</dbReference>
<evidence type="ECO:0000313" key="4">
    <source>
        <dbReference type="Proteomes" id="UP000238375"/>
    </source>
</evidence>
<dbReference type="EMBL" id="PVTE01000011">
    <property type="protein sequence ID" value="PRY37046.1"/>
    <property type="molecule type" value="Genomic_DNA"/>
</dbReference>
<evidence type="ECO:0000259" key="2">
    <source>
        <dbReference type="PROSITE" id="PS50110"/>
    </source>
</evidence>
<dbReference type="Gene3D" id="3.40.50.2300">
    <property type="match status" value="1"/>
</dbReference>
<evidence type="ECO:0000313" key="3">
    <source>
        <dbReference type="EMBL" id="PRY37046.1"/>
    </source>
</evidence>
<comment type="caution">
    <text evidence="3">The sequence shown here is derived from an EMBL/GenBank/DDBJ whole genome shotgun (WGS) entry which is preliminary data.</text>
</comment>
<dbReference type="Proteomes" id="UP000238375">
    <property type="component" value="Unassembled WGS sequence"/>
</dbReference>
<proteinExistence type="predicted"/>
<comment type="caution">
    <text evidence="1">Lacks conserved residue(s) required for the propagation of feature annotation.</text>
</comment>
<dbReference type="AlphaFoldDB" id="A0A2T0SUF2"/>
<dbReference type="InterPro" id="IPR001789">
    <property type="entry name" value="Sig_transdc_resp-reg_receiver"/>
</dbReference>
<feature type="domain" description="Response regulatory" evidence="2">
    <location>
        <begin position="9"/>
        <end position="131"/>
    </location>
</feature>
<dbReference type="InterPro" id="IPR011006">
    <property type="entry name" value="CheY-like_superfamily"/>
</dbReference>
<dbReference type="CDD" id="cd00156">
    <property type="entry name" value="REC"/>
    <property type="match status" value="1"/>
</dbReference>
<organism evidence="3 4">
    <name type="scientific">Spirosoma oryzae</name>
    <dbReference type="NCBI Taxonomy" id="1469603"/>
    <lineage>
        <taxon>Bacteria</taxon>
        <taxon>Pseudomonadati</taxon>
        <taxon>Bacteroidota</taxon>
        <taxon>Cytophagia</taxon>
        <taxon>Cytophagales</taxon>
        <taxon>Cytophagaceae</taxon>
        <taxon>Spirosoma</taxon>
    </lineage>
</organism>
<reference evidence="3 4" key="1">
    <citation type="submission" date="2018-03" db="EMBL/GenBank/DDBJ databases">
        <title>Genomic Encyclopedia of Archaeal and Bacterial Type Strains, Phase II (KMG-II): from individual species to whole genera.</title>
        <authorList>
            <person name="Goeker M."/>
        </authorList>
    </citation>
    <scope>NUCLEOTIDE SEQUENCE [LARGE SCALE GENOMIC DNA]</scope>
    <source>
        <strain evidence="3 4">DSM 28354</strain>
    </source>
</reference>
<protein>
    <submittedName>
        <fullName evidence="3">Response regulator receiver domain-containing protein</fullName>
    </submittedName>
</protein>
<accession>A0A2T0SUF2</accession>
<name>A0A2T0SUF2_9BACT</name>
<keyword evidence="4" id="KW-1185">Reference proteome</keyword>